<protein>
    <submittedName>
        <fullName evidence="1">Uncharacterized protein</fullName>
    </submittedName>
</protein>
<evidence type="ECO:0000313" key="2">
    <source>
        <dbReference type="Proteomes" id="UP000033491"/>
    </source>
</evidence>
<dbReference type="AlphaFoldDB" id="A0A0F3RV98"/>
<proteinExistence type="predicted"/>
<dbReference type="Proteomes" id="UP000033491">
    <property type="component" value="Unassembled WGS sequence"/>
</dbReference>
<comment type="caution">
    <text evidence="1">The sequence shown here is derived from an EMBL/GenBank/DDBJ whole genome shotgun (WGS) entry which is preliminary data.</text>
</comment>
<reference evidence="1 2" key="1">
    <citation type="submission" date="2015-03" db="EMBL/GenBank/DDBJ databases">
        <authorList>
            <person name="Zheng J."/>
            <person name="Ganezle M."/>
        </authorList>
    </citation>
    <scope>NUCLEOTIDE SEQUENCE [LARGE SCALE GENOMIC DNA]</scope>
    <source>
        <strain evidence="1 2">LP38</strain>
    </source>
</reference>
<organism evidence="1 2">
    <name type="scientific">Levilactobacillus spicheri</name>
    <dbReference type="NCBI Taxonomy" id="216463"/>
    <lineage>
        <taxon>Bacteria</taxon>
        <taxon>Bacillati</taxon>
        <taxon>Bacillota</taxon>
        <taxon>Bacilli</taxon>
        <taxon>Lactobacillales</taxon>
        <taxon>Lactobacillaceae</taxon>
        <taxon>Levilactobacillus</taxon>
    </lineage>
</organism>
<accession>A0A0F3RV98</accession>
<evidence type="ECO:0000313" key="1">
    <source>
        <dbReference type="EMBL" id="KJW13805.1"/>
    </source>
</evidence>
<sequence>MNTCVQFTPFMLLSTPCERNRGDLLVVVKLMLAGGSFPAYIKAEFWRPVGVSQGFRIVPTSTGLLAGVERLPPTIVSVSSDNKKPPSAIH</sequence>
<dbReference type="EMBL" id="JZCR01000003">
    <property type="protein sequence ID" value="KJW13805.1"/>
    <property type="molecule type" value="Genomic_DNA"/>
</dbReference>
<dbReference type="PATRIC" id="fig|216463.3.peg.2001"/>
<name>A0A0F3RV98_9LACO</name>
<gene>
    <name evidence="1" type="ORF">VC81_01080</name>
</gene>